<feature type="compositionally biased region" description="Low complexity" evidence="4">
    <location>
        <begin position="773"/>
        <end position="788"/>
    </location>
</feature>
<comment type="similarity">
    <text evidence="1">Belongs to the eukaryotic initiation factor 4G family.</text>
</comment>
<feature type="compositionally biased region" description="Pro residues" evidence="4">
    <location>
        <begin position="1487"/>
        <end position="1504"/>
    </location>
</feature>
<evidence type="ECO:0000256" key="1">
    <source>
        <dbReference type="ARBA" id="ARBA00005775"/>
    </source>
</evidence>
<dbReference type="SUPFAM" id="SSF48371">
    <property type="entry name" value="ARM repeat"/>
    <property type="match status" value="2"/>
</dbReference>
<organism evidence="6 7">
    <name type="scientific">Ostreobium quekettii</name>
    <dbReference type="NCBI Taxonomy" id="121088"/>
    <lineage>
        <taxon>Eukaryota</taxon>
        <taxon>Viridiplantae</taxon>
        <taxon>Chlorophyta</taxon>
        <taxon>core chlorophytes</taxon>
        <taxon>Ulvophyceae</taxon>
        <taxon>TCBD clade</taxon>
        <taxon>Bryopsidales</taxon>
        <taxon>Ostreobineae</taxon>
        <taxon>Ostreobiaceae</taxon>
        <taxon>Ostreobium</taxon>
    </lineage>
</organism>
<feature type="compositionally biased region" description="Basic and acidic residues" evidence="4">
    <location>
        <begin position="427"/>
        <end position="438"/>
    </location>
</feature>
<feature type="compositionally biased region" description="Basic and acidic residues" evidence="4">
    <location>
        <begin position="192"/>
        <end position="221"/>
    </location>
</feature>
<feature type="compositionally biased region" description="Low complexity" evidence="4">
    <location>
        <begin position="159"/>
        <end position="168"/>
    </location>
</feature>
<dbReference type="Pfam" id="PF02854">
    <property type="entry name" value="MIF4G"/>
    <property type="match status" value="1"/>
</dbReference>
<feature type="compositionally biased region" description="Pro residues" evidence="4">
    <location>
        <begin position="17"/>
        <end position="26"/>
    </location>
</feature>
<evidence type="ECO:0000313" key="7">
    <source>
        <dbReference type="Proteomes" id="UP000708148"/>
    </source>
</evidence>
<feature type="compositionally biased region" description="Low complexity" evidence="4">
    <location>
        <begin position="140"/>
        <end position="152"/>
    </location>
</feature>
<dbReference type="Gene3D" id="1.25.40.180">
    <property type="match status" value="2"/>
</dbReference>
<dbReference type="PANTHER" id="PTHR23253:SF9">
    <property type="entry name" value="EUKARYOTIC TRANSLATION INITIATION FACTOR 4 GAMMA 2"/>
    <property type="match status" value="1"/>
</dbReference>
<feature type="domain" description="MI" evidence="5">
    <location>
        <begin position="1590"/>
        <end position="1724"/>
    </location>
</feature>
<evidence type="ECO:0000256" key="3">
    <source>
        <dbReference type="ARBA" id="ARBA00022917"/>
    </source>
</evidence>
<dbReference type="GO" id="GO:0003729">
    <property type="term" value="F:mRNA binding"/>
    <property type="evidence" value="ECO:0007669"/>
    <property type="project" value="TreeGrafter"/>
</dbReference>
<dbReference type="Pfam" id="PF02847">
    <property type="entry name" value="MA3"/>
    <property type="match status" value="1"/>
</dbReference>
<dbReference type="GO" id="GO:0016281">
    <property type="term" value="C:eukaryotic translation initiation factor 4F complex"/>
    <property type="evidence" value="ECO:0007669"/>
    <property type="project" value="TreeGrafter"/>
</dbReference>
<proteinExistence type="inferred from homology"/>
<dbReference type="InterPro" id="IPR016024">
    <property type="entry name" value="ARM-type_fold"/>
</dbReference>
<feature type="compositionally biased region" description="Low complexity" evidence="4">
    <location>
        <begin position="719"/>
        <end position="736"/>
    </location>
</feature>
<gene>
    <name evidence="6" type="ORF">OSTQU699_LOCUS8223</name>
</gene>
<feature type="region of interest" description="Disordered" evidence="4">
    <location>
        <begin position="1446"/>
        <end position="1583"/>
    </location>
</feature>
<feature type="compositionally biased region" description="Basic and acidic residues" evidence="4">
    <location>
        <begin position="1153"/>
        <end position="1167"/>
    </location>
</feature>
<evidence type="ECO:0000313" key="6">
    <source>
        <dbReference type="EMBL" id="CAD7702866.1"/>
    </source>
</evidence>
<keyword evidence="7" id="KW-1185">Reference proteome</keyword>
<dbReference type="SMART" id="SM00543">
    <property type="entry name" value="MIF4G"/>
    <property type="match status" value="1"/>
</dbReference>
<dbReference type="InterPro" id="IPR003891">
    <property type="entry name" value="Initiation_fac_eIF4g_MI"/>
</dbReference>
<feature type="region of interest" description="Disordered" evidence="4">
    <location>
        <begin position="901"/>
        <end position="964"/>
    </location>
</feature>
<comment type="caution">
    <text evidence="6">The sequence shown here is derived from an EMBL/GenBank/DDBJ whole genome shotgun (WGS) entry which is preliminary data.</text>
</comment>
<dbReference type="GO" id="GO:0003743">
    <property type="term" value="F:translation initiation factor activity"/>
    <property type="evidence" value="ECO:0007669"/>
    <property type="project" value="UniProtKB-KW"/>
</dbReference>
<dbReference type="SMART" id="SM00544">
    <property type="entry name" value="MA3"/>
    <property type="match status" value="1"/>
</dbReference>
<feature type="region of interest" description="Disordered" evidence="4">
    <location>
        <begin position="1093"/>
        <end position="1186"/>
    </location>
</feature>
<evidence type="ECO:0000259" key="5">
    <source>
        <dbReference type="PROSITE" id="PS51366"/>
    </source>
</evidence>
<dbReference type="Proteomes" id="UP000708148">
    <property type="component" value="Unassembled WGS sequence"/>
</dbReference>
<feature type="compositionally biased region" description="Basic and acidic residues" evidence="4">
    <location>
        <begin position="1093"/>
        <end position="1126"/>
    </location>
</feature>
<dbReference type="OrthoDB" id="514777at2759"/>
<protein>
    <recommendedName>
        <fullName evidence="5">MI domain-containing protein</fullName>
    </recommendedName>
</protein>
<feature type="non-terminal residue" evidence="6">
    <location>
        <position position="1796"/>
    </location>
</feature>
<name>A0A8S1J9W4_9CHLO</name>
<evidence type="ECO:0000256" key="4">
    <source>
        <dbReference type="SAM" id="MobiDB-lite"/>
    </source>
</evidence>
<feature type="compositionally biased region" description="Low complexity" evidence="4">
    <location>
        <begin position="27"/>
        <end position="50"/>
    </location>
</feature>
<feature type="compositionally biased region" description="Low complexity" evidence="4">
    <location>
        <begin position="1141"/>
        <end position="1152"/>
    </location>
</feature>
<feature type="compositionally biased region" description="Polar residues" evidence="4">
    <location>
        <begin position="482"/>
        <end position="493"/>
    </location>
</feature>
<feature type="compositionally biased region" description="Low complexity" evidence="4">
    <location>
        <begin position="101"/>
        <end position="120"/>
    </location>
</feature>
<evidence type="ECO:0000256" key="2">
    <source>
        <dbReference type="ARBA" id="ARBA00022540"/>
    </source>
</evidence>
<dbReference type="PANTHER" id="PTHR23253">
    <property type="entry name" value="EUKARYOTIC TRANSLATION INITIATION FACTOR 4 GAMMA"/>
    <property type="match status" value="1"/>
</dbReference>
<feature type="region of interest" description="Disordered" evidence="4">
    <location>
        <begin position="1"/>
        <end position="809"/>
    </location>
</feature>
<feature type="region of interest" description="Disordered" evidence="4">
    <location>
        <begin position="982"/>
        <end position="1035"/>
    </location>
</feature>
<feature type="compositionally biased region" description="Basic and acidic residues" evidence="4">
    <location>
        <begin position="535"/>
        <end position="544"/>
    </location>
</feature>
<feature type="compositionally biased region" description="Polar residues" evidence="4">
    <location>
        <begin position="400"/>
        <end position="410"/>
    </location>
</feature>
<feature type="compositionally biased region" description="Low complexity" evidence="4">
    <location>
        <begin position="904"/>
        <end position="918"/>
    </location>
</feature>
<keyword evidence="2" id="KW-0396">Initiation factor</keyword>
<dbReference type="InterPro" id="IPR003890">
    <property type="entry name" value="MIF4G-like_typ-3"/>
</dbReference>
<accession>A0A8S1J9W4</accession>
<feature type="compositionally biased region" description="Basic and acidic residues" evidence="4">
    <location>
        <begin position="1446"/>
        <end position="1458"/>
    </location>
</feature>
<dbReference type="EMBL" id="CAJHUC010001981">
    <property type="protein sequence ID" value="CAD7702866.1"/>
    <property type="molecule type" value="Genomic_DNA"/>
</dbReference>
<dbReference type="PROSITE" id="PS51366">
    <property type="entry name" value="MI"/>
    <property type="match status" value="1"/>
</dbReference>
<keyword evidence="3" id="KW-0648">Protein biosynthesis</keyword>
<reference evidence="6" key="1">
    <citation type="submission" date="2020-12" db="EMBL/GenBank/DDBJ databases">
        <authorList>
            <person name="Iha C."/>
        </authorList>
    </citation>
    <scope>NUCLEOTIDE SEQUENCE</scope>
</reference>
<sequence>SAIQFGSFPGLQHMEVPGPPFAPPQGLPGYTGPIPTPYYQGAQQPPQQQHGPPPPRPSTSRRGLGGPKHQRPPASGPPASGQGQAYTGQMGGAPPQGPGGAYYPYSGMPYPPVGYVEQGQGWPGWGGERASSRIPFEGQGPPAARSGSSAASDQEQPWSPSSSASGASHNPREKKAIPLIDPRSNKAITGDKGVDARGNKTSAGEKGESTTEKLSYRDAFGRKTKSAAPHPAEAMSQDKSGGQKLGRSHSGEVRVIHTSKPGLSRGGSMTPPQHSAHGGRMLHPTARGQGSTPSAAPAQASVLHRTATPAARPPPPDHKSGQSGLHKVPVPEAARTVKKSRPLGVVSTSFVHTPVGPAKNVGPSQEAGGGRALSGAVDGKGVEASLVQEKPEMADKLPVSKSQEVKSGQAETPKKQDATLENGLHVGKPDECHPRSLPDKSGAPAKEESDVAKPKWGLSKKGWSAIQQKPSVKVLQPHAAAQPQQGRQATRASPVQRAAEASKSAQKVSRAGEPASVSTAPPVQPAPPLLQAVEAAKKDAKEPQAGEPASASKAQQVQRAPPAAESALAPKSPEATETAVPAPGPKSIEAQESAARAPVPEAQETGGSAQTPNLLEAGETAASDPSTKSPEAQEAAVPASNSKSFEVHEAAEAATSPDAQPSVAPAVPVETITAPPKPPADDEVDKASQPSAPGEQRGDRIPAPEMPEAVVISSSRFVAADNGTADPAAATSAEATLDQDEPSTRRDEVQGNPDTAEATEGIATPPAINSSSPATEEATGVVVVAPAAVTPPGPPDVNPSGPATAEAVGDSGVVAPAAVTPPGPPTVKPSIPATAEAIGVVVDPVAVTPPGPPTVTPFGPATAEAIGVDVDPVAVAPPGPETAEDEGRVAAKLAVDCATAVPSDGGAAPPVAVKPADGSPGPEFPKVAAALASPEGSKPSISGTGDLKASEENERSPVGPTSRRYYSMDALKGLRAANFRTPDSFDKGPWSRGDEGLLPPRRSGSLKAVARSHSFNSNSGDQLKRDWRGILGPPRTRSSLKIDDAEIDHKRSGKRVYVFDFLLKLKPSLLDKPSEIAVGPFLRDAIAPTRSMRGTDRWASRGSRDSVGDRDRERDRRDRDHDRDLPSRSTGGLWTKDPAQGRSGSSRSYRSRAGCDRGKGIEDDRWGKAPLPQSPFSAPESQLHRAENRYVVGKSTSEDPEEEKRQKSFKSILNKLTPDNFQKMFNKMKDVEIGSAQTLTGLIDQIFDKALIETTFCALYASLCKLLSTEMPEFTVEGDPRKVTFRRLLLNKCQAEFEKGDAAMRAAEQASELGTEESARILIQAKKERMRSLGNMQFIGHLFKEGMLTEKIIHQCIVELLREEKSPKPEDIECLCKLVATVGRRLTQRSELKAYFLRVARLAENQNLDVRHRFMLLDLIEMKDRGWVERRKQEGPKTIEEIHKEAAREQQSIRERGRGGGGGHWGGSRSARHLEDRIGGGMWGRNGPPPSQGRPGPTPSPTPPLMRGEEVRPLTRIKSLGRTDSQEISLRPAGRLQQQESPGLQRGPISPPKEPARERPVLNLAPPSRKAVAQESSPLEEAPEAMTEELLGRKVKGLLEEYYNDMDNMEEPVKCVEELKSAGAQTPEILSTSVQQALNIRGMDAAKRLLPLADLMIALCQGHPEGSTPVVSPSDMEKGVEGILEKIPDVAEDFPNAPRLIGRLLGILVSQDIVSLEKMGSMVLAGGGPGEDSPLVDSGAGSTVILEVLKELKDGKEADELESVKRWLASVSIADYYASYEREAVKQEDVLAFLDD</sequence>